<evidence type="ECO:0007829" key="5">
    <source>
        <dbReference type="PeptideAtlas" id="Q9N566"/>
    </source>
</evidence>
<dbReference type="EMBL" id="BX284605">
    <property type="protein sequence ID" value="CCD69551.1"/>
    <property type="molecule type" value="Genomic_DNA"/>
</dbReference>
<dbReference type="PeptideAtlas" id="Q9N566"/>
<dbReference type="KEGG" id="cel:CELE_Y19D10B.6"/>
<dbReference type="OrthoDB" id="5780612at2759"/>
<evidence type="ECO:0000313" key="2">
    <source>
        <dbReference type="EMBL" id="CCD69551.1"/>
    </source>
</evidence>
<sequence>MNFLLILTLISIIVRSRQENASMDPCNDFYDYVCTNDTRSITKLNFASLFDDREILKPNISFPNNGTYIALDQILEPDRLMKWYMTVKSLDTATVDLEYFFETHYEYISKKNDSEKFSFAVETLENVNLTLTNIFYNSLYANIKVLNQLNLPAAEENKFLHHISNLLKNNTIEEIWSSSLSNKSKKVLDEELNNSKVFFGLLDYNNVTMLEETKLVYETEYYRLKSLLSSDDLDTEIAEKILRLGAIDTATKYLAKRIPGYEPEFLFSAFASNMENEAFKHNSAIYAGIVTRSDLQQPMLAIADTVSVLAHELMHFVYPSGTELLTPNVTKAAKKCTQDEVKRMGDSDVVKPIDGWFSKKVTHEDLANIMGLRMVMKMVARKSASEEQLKNALETLLSGLCIQGKPKNSILPHHHPFEISINTAVRQYPLFSSLYGCRLGDRMFAEAEQFCKPLGGEVNLEDYKIKNDTEDIGGFFTYIMDTANAFNFSFRN</sequence>
<dbReference type="InterPro" id="IPR000718">
    <property type="entry name" value="Peptidase_M13"/>
</dbReference>
<dbReference type="UCSC" id="Y19D10B.6">
    <property type="organism name" value="c. elegans"/>
</dbReference>
<dbReference type="HOGENOM" id="CLU_035546_0_0_1"/>
<keyword evidence="3" id="KW-1185">Reference proteome</keyword>
<dbReference type="Bgee" id="WBGene00021235">
    <property type="expression patterns" value="Expressed in adult organism and 1 other cell type or tissue"/>
</dbReference>
<keyword evidence="5" id="KW-1267">Proteomics identification</keyword>
<dbReference type="PaxDb" id="6239-Y19D10B.6"/>
<dbReference type="GO" id="GO:0005886">
    <property type="term" value="C:plasma membrane"/>
    <property type="evidence" value="ECO:0000318"/>
    <property type="project" value="GO_Central"/>
</dbReference>
<dbReference type="PhylomeDB" id="Q9N566"/>
<organism evidence="2 3">
    <name type="scientific">Caenorhabditis elegans</name>
    <dbReference type="NCBI Taxonomy" id="6239"/>
    <lineage>
        <taxon>Eukaryota</taxon>
        <taxon>Metazoa</taxon>
        <taxon>Ecdysozoa</taxon>
        <taxon>Nematoda</taxon>
        <taxon>Chromadorea</taxon>
        <taxon>Rhabditida</taxon>
        <taxon>Rhabditina</taxon>
        <taxon>Rhabditomorpha</taxon>
        <taxon>Rhabditoidea</taxon>
        <taxon>Rhabditidae</taxon>
        <taxon>Peloderinae</taxon>
        <taxon>Caenorhabditis</taxon>
    </lineage>
</organism>
<dbReference type="RefSeq" id="NP_503636.1">
    <property type="nucleotide sequence ID" value="NM_071235.3"/>
</dbReference>
<feature type="chain" id="PRO_5004330360" evidence="1">
    <location>
        <begin position="19"/>
        <end position="492"/>
    </location>
</feature>
<dbReference type="GO" id="GO:0004222">
    <property type="term" value="F:metalloendopeptidase activity"/>
    <property type="evidence" value="ECO:0000318"/>
    <property type="project" value="GO_Central"/>
</dbReference>
<dbReference type="FunCoup" id="Q9N566">
    <property type="interactions" value="261"/>
</dbReference>
<proteinExistence type="evidence at protein level"/>
<evidence type="ECO:0000313" key="4">
    <source>
        <dbReference type="WormBase" id="Y19D10B.6"/>
    </source>
</evidence>
<dbReference type="Gene3D" id="3.40.390.10">
    <property type="entry name" value="Collagenase (Catalytic Domain)"/>
    <property type="match status" value="1"/>
</dbReference>
<feature type="signal peptide" evidence="1">
    <location>
        <begin position="1"/>
        <end position="18"/>
    </location>
</feature>
<evidence type="ECO:0000256" key="1">
    <source>
        <dbReference type="SAM" id="SignalP"/>
    </source>
</evidence>
<reference evidence="2 3" key="1">
    <citation type="journal article" date="1998" name="Science">
        <title>Genome sequence of the nematode C. elegans: a platform for investigating biology.</title>
        <authorList>
            <consortium name="The C. elegans sequencing consortium"/>
            <person name="Sulson J.E."/>
            <person name="Waterston R."/>
        </authorList>
    </citation>
    <scope>NUCLEOTIDE SEQUENCE [LARGE SCALE GENOMIC DNA]</scope>
    <source>
        <strain evidence="2 3">Bristol N2</strain>
    </source>
</reference>
<protein>
    <submittedName>
        <fullName evidence="2">Peptidase_M13 domain-containing protein</fullName>
    </submittedName>
</protein>
<evidence type="ECO:0000313" key="3">
    <source>
        <dbReference type="Proteomes" id="UP000001940"/>
    </source>
</evidence>
<dbReference type="GO" id="GO:0016485">
    <property type="term" value="P:protein processing"/>
    <property type="evidence" value="ECO:0000318"/>
    <property type="project" value="GO_Central"/>
</dbReference>
<dbReference type="WormBase" id="Y19D10B.6">
    <property type="protein sequence ID" value="CE25225"/>
    <property type="gene ID" value="WBGene00021235"/>
</dbReference>
<dbReference type="PROSITE" id="PS51885">
    <property type="entry name" value="NEPRILYSIN"/>
    <property type="match status" value="1"/>
</dbReference>
<keyword evidence="1" id="KW-0732">Signal</keyword>
<dbReference type="AlphaFoldDB" id="Q9N566"/>
<name>Q9N566_CAEEL</name>
<gene>
    <name evidence="2" type="ORF">CELE_Y19D10B.6</name>
    <name evidence="2 4" type="ORF">Y19D10B.6</name>
</gene>
<dbReference type="AGR" id="WB:WBGene00021235"/>
<accession>Q9N566</accession>
<dbReference type="STRING" id="6239.Y19D10B.6.1"/>
<dbReference type="GeneID" id="189497"/>
<dbReference type="InParanoid" id="Q9N566"/>
<dbReference type="eggNOG" id="ENOG502TFMG">
    <property type="taxonomic scope" value="Eukaryota"/>
</dbReference>
<dbReference type="CTD" id="189497"/>
<dbReference type="PANTHER" id="PTHR11733">
    <property type="entry name" value="ZINC METALLOPROTEASE FAMILY M13 NEPRILYSIN-RELATED"/>
    <property type="match status" value="1"/>
</dbReference>
<dbReference type="Proteomes" id="UP000001940">
    <property type="component" value="Chromosome V"/>
</dbReference>
<dbReference type="InterPro" id="IPR024079">
    <property type="entry name" value="MetalloPept_cat_dom_sf"/>
</dbReference>
<dbReference type="PANTHER" id="PTHR11733:SF236">
    <property type="entry name" value="PEPTIDASE_M13 DOMAIN-CONTAINING PROTEIN-RELATED"/>
    <property type="match status" value="1"/>
</dbReference>